<dbReference type="FunFam" id="2.60.40.10:FF:000437">
    <property type="entry name" value="Beat-IIIc, isoform A"/>
    <property type="match status" value="1"/>
</dbReference>
<dbReference type="Pfam" id="PF08205">
    <property type="entry name" value="C2-set_2"/>
    <property type="match status" value="1"/>
</dbReference>
<dbReference type="Gene3D" id="2.60.40.10">
    <property type="entry name" value="Immunoglobulins"/>
    <property type="match status" value="2"/>
</dbReference>
<comment type="subcellular location">
    <subcellularLocation>
        <location evidence="1">Membrane</location>
        <topology evidence="1">Single-pass membrane protein</topology>
    </subcellularLocation>
</comment>
<dbReference type="SUPFAM" id="SSF48726">
    <property type="entry name" value="Immunoglobulin"/>
    <property type="match status" value="1"/>
</dbReference>
<keyword evidence="4" id="KW-0732">Signal</keyword>
<dbReference type="InterPro" id="IPR013162">
    <property type="entry name" value="CD80_C2-set"/>
</dbReference>
<evidence type="ECO:0000256" key="2">
    <source>
        <dbReference type="ARBA" id="ARBA00023136"/>
    </source>
</evidence>
<dbReference type="AlphaFoldDB" id="A0A6B2E5S1"/>
<protein>
    <submittedName>
        <fullName evidence="6">Putative cell adhesion molecule 3</fullName>
    </submittedName>
</protein>
<proteinExistence type="predicted"/>
<dbReference type="EMBL" id="GIFK01000846">
    <property type="protein sequence ID" value="NBJ58549.1"/>
    <property type="molecule type" value="Transcribed_RNA"/>
</dbReference>
<accession>A0A6B2E5S1</accession>
<reference evidence="6" key="1">
    <citation type="submission" date="2019-10" db="EMBL/GenBank/DDBJ databases">
        <title>Short sand fly seasons in Tbilisi, Georgia, hinder development of host immunity to saliva of the visceral leishmaniasis vector Phlebotomus kandelakii.</title>
        <authorList>
            <person name="Oliveira F."/>
            <person name="Giorgobiani E."/>
            <person name="Guimaraes-Costa A.B."/>
            <person name="Abdeladhim M."/>
            <person name="Oristian J."/>
            <person name="Tskhvaradze L."/>
            <person name="Tsertsvadze N."/>
            <person name="Zakalashvili M."/>
            <person name="Valenzuela J.G."/>
            <person name="Kamhawi S."/>
        </authorList>
    </citation>
    <scope>NUCLEOTIDE SEQUENCE</scope>
    <source>
        <strain evidence="6">Wild-capture in Tbilisi</strain>
        <tissue evidence="6">Salivary glands</tissue>
    </source>
</reference>
<feature type="signal peptide" evidence="4">
    <location>
        <begin position="1"/>
        <end position="25"/>
    </location>
</feature>
<keyword evidence="2" id="KW-0472">Membrane</keyword>
<evidence type="ECO:0000313" key="6">
    <source>
        <dbReference type="EMBL" id="NBJ58549.1"/>
    </source>
</evidence>
<sequence>MQSPALTNLRYTLLLLVIAAGTALSLRIIQMSVPPVIRSGDDGNLMCLYDLEGEHLYSTRWYKGRREFYRYTPKENPAKKTFPVPGINVEISKSNASHITLSSVELSSSGRYSCEVTLDAPSFMTGFISSDLEVVEFPQQRPSISGAKLKYRVGDVLTANCSSKQSKPAANLTWTINDAQASSSHVRLYKPVKDETTNLETSILGVHFLVARQYFLQGKLKIKCTAQIYNVYNQSTEQILEEDRPQVVVLSSDSSPLGPPNVNMVHSPYDQSSLHDEIENDAFMTHIQADMSSSRSPITISPFARLWWISLITITSALFHLMSEGLYPVTALVD</sequence>
<dbReference type="PROSITE" id="PS50835">
    <property type="entry name" value="IG_LIKE"/>
    <property type="match status" value="1"/>
</dbReference>
<keyword evidence="3" id="KW-1015">Disulfide bond</keyword>
<name>A0A6B2E5S1_9DIPT</name>
<dbReference type="Pfam" id="PF13895">
    <property type="entry name" value="Ig_2"/>
    <property type="match status" value="1"/>
</dbReference>
<evidence type="ECO:0000256" key="4">
    <source>
        <dbReference type="SAM" id="SignalP"/>
    </source>
</evidence>
<dbReference type="SMART" id="SM00409">
    <property type="entry name" value="IG"/>
    <property type="match status" value="1"/>
</dbReference>
<dbReference type="InterPro" id="IPR007110">
    <property type="entry name" value="Ig-like_dom"/>
</dbReference>
<organism evidence="6">
    <name type="scientific">Phlebotomus kandelakii</name>
    <dbReference type="NCBI Taxonomy" id="1109342"/>
    <lineage>
        <taxon>Eukaryota</taxon>
        <taxon>Metazoa</taxon>
        <taxon>Ecdysozoa</taxon>
        <taxon>Arthropoda</taxon>
        <taxon>Hexapoda</taxon>
        <taxon>Insecta</taxon>
        <taxon>Pterygota</taxon>
        <taxon>Neoptera</taxon>
        <taxon>Endopterygota</taxon>
        <taxon>Diptera</taxon>
        <taxon>Nematocera</taxon>
        <taxon>Psychodoidea</taxon>
        <taxon>Psychodidae</taxon>
        <taxon>Phlebotomus</taxon>
        <taxon>Larroussius</taxon>
    </lineage>
</organism>
<dbReference type="PANTHER" id="PTHR21261">
    <property type="entry name" value="BEAT PROTEIN"/>
    <property type="match status" value="1"/>
</dbReference>
<feature type="domain" description="Ig-like" evidence="5">
    <location>
        <begin position="4"/>
        <end position="125"/>
    </location>
</feature>
<dbReference type="InterPro" id="IPR013783">
    <property type="entry name" value="Ig-like_fold"/>
</dbReference>
<evidence type="ECO:0000259" key="5">
    <source>
        <dbReference type="PROSITE" id="PS50835"/>
    </source>
</evidence>
<dbReference type="InterPro" id="IPR036179">
    <property type="entry name" value="Ig-like_dom_sf"/>
</dbReference>
<evidence type="ECO:0000256" key="3">
    <source>
        <dbReference type="ARBA" id="ARBA00023157"/>
    </source>
</evidence>
<feature type="chain" id="PRO_5025677013" evidence="4">
    <location>
        <begin position="26"/>
        <end position="334"/>
    </location>
</feature>
<dbReference type="InterPro" id="IPR003599">
    <property type="entry name" value="Ig_sub"/>
</dbReference>
<dbReference type="GO" id="GO:0016020">
    <property type="term" value="C:membrane"/>
    <property type="evidence" value="ECO:0007669"/>
    <property type="project" value="UniProtKB-SubCell"/>
</dbReference>
<dbReference type="GO" id="GO:0008045">
    <property type="term" value="P:motor neuron axon guidance"/>
    <property type="evidence" value="ECO:0007669"/>
    <property type="project" value="TreeGrafter"/>
</dbReference>
<evidence type="ECO:0000256" key="1">
    <source>
        <dbReference type="ARBA" id="ARBA00004167"/>
    </source>
</evidence>
<dbReference type="PANTHER" id="PTHR21261:SF8">
    <property type="entry name" value="BEATEN PATH IA, ISOFORM B-RELATED"/>
    <property type="match status" value="1"/>
</dbReference>